<name>A0A9D2DD60_9BACT</name>
<gene>
    <name evidence="2" type="ORF">H9816_02490</name>
</gene>
<evidence type="ECO:0000256" key="1">
    <source>
        <dbReference type="SAM" id="SignalP"/>
    </source>
</evidence>
<organism evidence="2 3">
    <name type="scientific">Candidatus Tidjanibacter faecipullorum</name>
    <dbReference type="NCBI Taxonomy" id="2838766"/>
    <lineage>
        <taxon>Bacteria</taxon>
        <taxon>Pseudomonadati</taxon>
        <taxon>Bacteroidota</taxon>
        <taxon>Bacteroidia</taxon>
        <taxon>Bacteroidales</taxon>
        <taxon>Rikenellaceae</taxon>
        <taxon>Tidjanibacter</taxon>
    </lineage>
</organism>
<keyword evidence="1" id="KW-0732">Signal</keyword>
<feature type="signal peptide" evidence="1">
    <location>
        <begin position="1"/>
        <end position="19"/>
    </location>
</feature>
<accession>A0A9D2DD60</accession>
<feature type="chain" id="PRO_5039073827" evidence="1">
    <location>
        <begin position="20"/>
        <end position="207"/>
    </location>
</feature>
<evidence type="ECO:0000313" key="2">
    <source>
        <dbReference type="EMBL" id="HIZ14768.1"/>
    </source>
</evidence>
<reference evidence="2" key="1">
    <citation type="journal article" date="2021" name="PeerJ">
        <title>Extensive microbial diversity within the chicken gut microbiome revealed by metagenomics and culture.</title>
        <authorList>
            <person name="Gilroy R."/>
            <person name="Ravi A."/>
            <person name="Getino M."/>
            <person name="Pursley I."/>
            <person name="Horton D.L."/>
            <person name="Alikhan N.F."/>
            <person name="Baker D."/>
            <person name="Gharbi K."/>
            <person name="Hall N."/>
            <person name="Watson M."/>
            <person name="Adriaenssens E.M."/>
            <person name="Foster-Nyarko E."/>
            <person name="Jarju S."/>
            <person name="Secka A."/>
            <person name="Antonio M."/>
            <person name="Oren A."/>
            <person name="Chaudhuri R.R."/>
            <person name="La Ragione R."/>
            <person name="Hildebrand F."/>
            <person name="Pallen M.J."/>
        </authorList>
    </citation>
    <scope>NUCLEOTIDE SEQUENCE</scope>
    <source>
        <strain evidence="2">ChiHjej11B10-19426</strain>
    </source>
</reference>
<sequence>MKKVWMLIVALGLCGAAFAQPAQGDRVLQGSVGLNVLGQFPDPSGTSTWSLIAIQPQYGVFVNEHWALGVSAGYAIGWQGSRTSGDFGKNVVRNSVSLYHIGFEADYYLRLAERFYLSLDGFVGYVGGFIGETYKVDGWKDCTTTPMHGALLSVTPALRYFINDRWMLSASLGNVAVGIMSGAAMDRAIYYAGANWGQIMLGVGFKF</sequence>
<protein>
    <submittedName>
        <fullName evidence="2">Porin family protein</fullName>
    </submittedName>
</protein>
<proteinExistence type="predicted"/>
<comment type="caution">
    <text evidence="2">The sequence shown here is derived from an EMBL/GenBank/DDBJ whole genome shotgun (WGS) entry which is preliminary data.</text>
</comment>
<reference evidence="2" key="2">
    <citation type="submission" date="2021-04" db="EMBL/GenBank/DDBJ databases">
        <authorList>
            <person name="Gilroy R."/>
        </authorList>
    </citation>
    <scope>NUCLEOTIDE SEQUENCE</scope>
    <source>
        <strain evidence="2">ChiHjej11B10-19426</strain>
    </source>
</reference>
<dbReference type="AlphaFoldDB" id="A0A9D2DD60"/>
<evidence type="ECO:0000313" key="3">
    <source>
        <dbReference type="Proteomes" id="UP000824014"/>
    </source>
</evidence>
<dbReference type="EMBL" id="DXCC01000006">
    <property type="protein sequence ID" value="HIZ14768.1"/>
    <property type="molecule type" value="Genomic_DNA"/>
</dbReference>
<dbReference type="Proteomes" id="UP000824014">
    <property type="component" value="Unassembled WGS sequence"/>
</dbReference>